<evidence type="ECO:0000313" key="3">
    <source>
        <dbReference type="Proteomes" id="UP000289792"/>
    </source>
</evidence>
<feature type="transmembrane region" description="Helical" evidence="1">
    <location>
        <begin position="6"/>
        <end position="26"/>
    </location>
</feature>
<dbReference type="OrthoDB" id="1436593at2"/>
<keyword evidence="1" id="KW-1133">Transmembrane helix</keyword>
<dbReference type="RefSeq" id="WP_129015830.1">
    <property type="nucleotide sequence ID" value="NZ_SDDZ01000001.1"/>
</dbReference>
<evidence type="ECO:0000256" key="1">
    <source>
        <dbReference type="SAM" id="Phobius"/>
    </source>
</evidence>
<protein>
    <submittedName>
        <fullName evidence="2">Uncharacterized protein</fullName>
    </submittedName>
</protein>
<proteinExistence type="predicted"/>
<organism evidence="2 3">
    <name type="scientific">Gelidibacter gilvus</name>
    <dbReference type="NCBI Taxonomy" id="59602"/>
    <lineage>
        <taxon>Bacteria</taxon>
        <taxon>Pseudomonadati</taxon>
        <taxon>Bacteroidota</taxon>
        <taxon>Flavobacteriia</taxon>
        <taxon>Flavobacteriales</taxon>
        <taxon>Flavobacteriaceae</taxon>
        <taxon>Gelidibacter</taxon>
    </lineage>
</organism>
<accession>A0A4Q0XN28</accession>
<sequence length="167" mass="19409">MDISLNVVMLVVVLIVIVPFAWFIMAERSAISRKKKAFQKIAKAQNLNLSQVEYWNNHCLGYDAQENTLLHNNLNTPDSEFEKVELDDVRKCVINKINKDYKNGDKHYSEMMRLDLEFTFVSNRPPVNITLYNNDDNFSQNQEVARAEKWLALVNEHKYSKNNVVAA</sequence>
<dbReference type="EMBL" id="SDDZ01000001">
    <property type="protein sequence ID" value="RXJ52696.1"/>
    <property type="molecule type" value="Genomic_DNA"/>
</dbReference>
<comment type="caution">
    <text evidence="2">The sequence shown here is derived from an EMBL/GenBank/DDBJ whole genome shotgun (WGS) entry which is preliminary data.</text>
</comment>
<keyword evidence="1" id="KW-0472">Membrane</keyword>
<gene>
    <name evidence="2" type="ORF">ESZ48_03100</name>
</gene>
<keyword evidence="1" id="KW-0812">Transmembrane</keyword>
<evidence type="ECO:0000313" key="2">
    <source>
        <dbReference type="EMBL" id="RXJ52696.1"/>
    </source>
</evidence>
<dbReference type="Proteomes" id="UP000289792">
    <property type="component" value="Unassembled WGS sequence"/>
</dbReference>
<keyword evidence="3" id="KW-1185">Reference proteome</keyword>
<reference evidence="2 3" key="1">
    <citation type="submission" date="2019-01" db="EMBL/GenBank/DDBJ databases">
        <title>Genome sequence of the Antarctic species Gelidibacter gilvus ACAM 158(T).</title>
        <authorList>
            <person name="Bowman J.P."/>
        </authorList>
    </citation>
    <scope>NUCLEOTIDE SEQUENCE [LARGE SCALE GENOMIC DNA]</scope>
    <source>
        <strain evidence="2 3">IC158</strain>
    </source>
</reference>
<dbReference type="AlphaFoldDB" id="A0A4Q0XN28"/>
<name>A0A4Q0XN28_9FLAO</name>